<dbReference type="PANTHER" id="PTHR30290">
    <property type="entry name" value="PERIPLASMIC BINDING COMPONENT OF ABC TRANSPORTER"/>
    <property type="match status" value="1"/>
</dbReference>
<keyword evidence="3 4" id="KW-0732">Signal</keyword>
<dbReference type="PROSITE" id="PS51257">
    <property type="entry name" value="PROKAR_LIPOPROTEIN"/>
    <property type="match status" value="1"/>
</dbReference>
<comment type="similarity">
    <text evidence="1">Belongs to the bacterial solute-binding protein 5 family.</text>
</comment>
<dbReference type="SUPFAM" id="SSF53850">
    <property type="entry name" value="Periplasmic binding protein-like II"/>
    <property type="match status" value="1"/>
</dbReference>
<evidence type="ECO:0000256" key="4">
    <source>
        <dbReference type="SAM" id="SignalP"/>
    </source>
</evidence>
<gene>
    <name evidence="6" type="ORF">F1C12_11095</name>
</gene>
<dbReference type="Gene3D" id="3.40.190.10">
    <property type="entry name" value="Periplasmic binding protein-like II"/>
    <property type="match status" value="1"/>
</dbReference>
<accession>A0A7G6YGQ5</accession>
<dbReference type="InterPro" id="IPR030678">
    <property type="entry name" value="Peptide/Ni-bd"/>
</dbReference>
<dbReference type="AlphaFoldDB" id="A0A7G6YGQ5"/>
<feature type="signal peptide" evidence="4">
    <location>
        <begin position="1"/>
        <end position="28"/>
    </location>
</feature>
<dbReference type="Pfam" id="PF00496">
    <property type="entry name" value="SBP_bac_5"/>
    <property type="match status" value="1"/>
</dbReference>
<evidence type="ECO:0000313" key="6">
    <source>
        <dbReference type="EMBL" id="QNE37670.1"/>
    </source>
</evidence>
<organism evidence="6 7">
    <name type="scientific">Leifsonia shinshuensis</name>
    <dbReference type="NCBI Taxonomy" id="150026"/>
    <lineage>
        <taxon>Bacteria</taxon>
        <taxon>Bacillati</taxon>
        <taxon>Actinomycetota</taxon>
        <taxon>Actinomycetes</taxon>
        <taxon>Micrococcales</taxon>
        <taxon>Microbacteriaceae</taxon>
        <taxon>Leifsonia</taxon>
    </lineage>
</organism>
<evidence type="ECO:0000256" key="3">
    <source>
        <dbReference type="ARBA" id="ARBA00022729"/>
    </source>
</evidence>
<dbReference type="GO" id="GO:0015833">
    <property type="term" value="P:peptide transport"/>
    <property type="evidence" value="ECO:0007669"/>
    <property type="project" value="TreeGrafter"/>
</dbReference>
<keyword evidence="2" id="KW-0813">Transport</keyword>
<dbReference type="KEGG" id="lse:F1C12_11095"/>
<dbReference type="EMBL" id="CP043641">
    <property type="protein sequence ID" value="QNE37670.1"/>
    <property type="molecule type" value="Genomic_DNA"/>
</dbReference>
<dbReference type="PIRSF" id="PIRSF002741">
    <property type="entry name" value="MppA"/>
    <property type="match status" value="1"/>
</dbReference>
<dbReference type="Gene3D" id="3.10.105.10">
    <property type="entry name" value="Dipeptide-binding Protein, Domain 3"/>
    <property type="match status" value="1"/>
</dbReference>
<dbReference type="Proteomes" id="UP000515511">
    <property type="component" value="Chromosome"/>
</dbReference>
<dbReference type="PANTHER" id="PTHR30290:SF9">
    <property type="entry name" value="OLIGOPEPTIDE-BINDING PROTEIN APPA"/>
    <property type="match status" value="1"/>
</dbReference>
<name>A0A7G6YGQ5_9MICO</name>
<reference evidence="7" key="1">
    <citation type="submission" date="2019-09" db="EMBL/GenBank/DDBJ databases">
        <title>Antimicrobial potential of Antarctic Bacteria.</title>
        <authorList>
            <person name="Benaud N."/>
            <person name="Edwards R.J."/>
            <person name="Ferrari B.C."/>
        </authorList>
    </citation>
    <scope>NUCLEOTIDE SEQUENCE [LARGE SCALE GENOMIC DNA]</scope>
    <source>
        <strain evidence="7">INR9</strain>
    </source>
</reference>
<evidence type="ECO:0000313" key="7">
    <source>
        <dbReference type="Proteomes" id="UP000515511"/>
    </source>
</evidence>
<feature type="chain" id="PRO_5038339735" evidence="4">
    <location>
        <begin position="29"/>
        <end position="562"/>
    </location>
</feature>
<sequence length="562" mass="59448">MKFLTTTRRSLRATAALAAAVACVLAMAACTGTTAKATAKTGGTLKVSAGASGPFTDNFNALIASSSSASGYAAYAIFEPLLQEDFGSGKTRPWLVTSYTWGADGKTLTLKTRKGVKWSDGQPFSAEDVAYTFNLMKANPAFNSVSLPLTGAKATNETTAVISFSKPAYQVMWWRTETVPEHIWKTVQDPVKYANENPVGTGPYMMKSFTNQVITLKKNPYYWQSGGKFDTVQYLASDSSSSMVANLQAGAVDWIGTSGVDGATVKRLSPNAIGYWNTTTNPSVALLLPNFAHAPLDQLPVRKAMDAALDRDKISKVGTAGLNAPVVSPTGMDTGTRSNLIASAYSKLKYGKGDPSAAKKILTAAGYKLGADKVFVSPSGQRLEFTLTVPATYPQADLLGMSREVVPELAAAGIKVTVKSEQQQAYVSDVALGNYELTMRTNGGTPSVYDFYNRIINQQPVGAPAGTRTQLNYERYPDTNAPALLSAYAAAAPGSKQEQTAVGNIQKVIVGQLPALPLVFAAGAGIYRTDVATGWPTSSDPYACPVPGSVNAELVLLKVAPK</sequence>
<dbReference type="Gene3D" id="3.90.76.10">
    <property type="entry name" value="Dipeptide-binding Protein, Domain 1"/>
    <property type="match status" value="1"/>
</dbReference>
<dbReference type="InterPro" id="IPR039424">
    <property type="entry name" value="SBP_5"/>
</dbReference>
<feature type="domain" description="Solute-binding protein family 5" evidence="5">
    <location>
        <begin position="91"/>
        <end position="453"/>
    </location>
</feature>
<proteinExistence type="inferred from homology"/>
<dbReference type="GO" id="GO:1904680">
    <property type="term" value="F:peptide transmembrane transporter activity"/>
    <property type="evidence" value="ECO:0007669"/>
    <property type="project" value="TreeGrafter"/>
</dbReference>
<evidence type="ECO:0000259" key="5">
    <source>
        <dbReference type="Pfam" id="PF00496"/>
    </source>
</evidence>
<dbReference type="GO" id="GO:0043190">
    <property type="term" value="C:ATP-binding cassette (ABC) transporter complex"/>
    <property type="evidence" value="ECO:0007669"/>
    <property type="project" value="InterPro"/>
</dbReference>
<evidence type="ECO:0000256" key="2">
    <source>
        <dbReference type="ARBA" id="ARBA00022448"/>
    </source>
</evidence>
<dbReference type="CDD" id="cd08509">
    <property type="entry name" value="PBP2_TmCBP_oligosaccharides_like"/>
    <property type="match status" value="1"/>
</dbReference>
<evidence type="ECO:0000256" key="1">
    <source>
        <dbReference type="ARBA" id="ARBA00005695"/>
    </source>
</evidence>
<protein>
    <submittedName>
        <fullName evidence="6">ABC transporter substrate-binding protein</fullName>
    </submittedName>
</protein>
<dbReference type="InterPro" id="IPR000914">
    <property type="entry name" value="SBP_5_dom"/>
</dbReference>
<dbReference type="GO" id="GO:0042597">
    <property type="term" value="C:periplasmic space"/>
    <property type="evidence" value="ECO:0007669"/>
    <property type="project" value="UniProtKB-ARBA"/>
</dbReference>